<feature type="compositionally biased region" description="Polar residues" evidence="1">
    <location>
        <begin position="99"/>
        <end position="130"/>
    </location>
</feature>
<evidence type="ECO:0000313" key="3">
    <source>
        <dbReference type="Proteomes" id="UP000078419"/>
    </source>
</evidence>
<reference evidence="3" key="1">
    <citation type="submission" date="2016-03" db="EMBL/GenBank/DDBJ databases">
        <authorList>
            <person name="Loux Valentin"/>
        </authorList>
    </citation>
    <scope>NUCLEOTIDE SEQUENCE [LARGE SCALE GENOMIC DNA]</scope>
    <source>
        <strain evidence="3">C1</strain>
    </source>
</reference>
<feature type="compositionally biased region" description="Basic and acidic residues" evidence="1">
    <location>
        <begin position="87"/>
        <end position="98"/>
    </location>
</feature>
<feature type="compositionally biased region" description="Low complexity" evidence="1">
    <location>
        <begin position="62"/>
        <end position="78"/>
    </location>
</feature>
<protein>
    <submittedName>
        <fullName evidence="2">Uncharacterized protein</fullName>
    </submittedName>
</protein>
<comment type="caution">
    <text evidence="2">The sequence shown here is derived from an EMBL/GenBank/DDBJ whole genome shotgun (WGS) entry which is preliminary data.</text>
</comment>
<gene>
    <name evidence="2" type="ORF">ANAPC1_01443</name>
</gene>
<evidence type="ECO:0000313" key="2">
    <source>
        <dbReference type="EMBL" id="SBO15065.1"/>
    </source>
</evidence>
<dbReference type="EMBL" id="FLLR01000183">
    <property type="protein sequence ID" value="SBO15065.1"/>
    <property type="molecule type" value="Genomic_DNA"/>
</dbReference>
<name>A0AA45UUN8_ANAPH</name>
<accession>A0AA45UUN8</accession>
<proteinExistence type="predicted"/>
<organism evidence="2 3">
    <name type="scientific">Anaplasma phagocytophilum</name>
    <name type="common">Ehrlichia phagocytophila</name>
    <dbReference type="NCBI Taxonomy" id="948"/>
    <lineage>
        <taxon>Bacteria</taxon>
        <taxon>Pseudomonadati</taxon>
        <taxon>Pseudomonadota</taxon>
        <taxon>Alphaproteobacteria</taxon>
        <taxon>Rickettsiales</taxon>
        <taxon>Anaplasmataceae</taxon>
        <taxon>Anaplasma</taxon>
        <taxon>phagocytophilum group</taxon>
    </lineage>
</organism>
<dbReference type="AlphaFoldDB" id="A0AA45UUN8"/>
<evidence type="ECO:0000256" key="1">
    <source>
        <dbReference type="SAM" id="MobiDB-lite"/>
    </source>
</evidence>
<sequence length="130" mass="14245">MPGPTLVHVQRISCIDMNITKLHYEMPSLQVSPEEFFSDLIKNSTLGRTLYREYSKEHVPGASQSQQSFQDASSLQLDTTSISDDLGSERTISDDTRSMKNAPSTTLDEGSISSLQDVLSVESETGGRSA</sequence>
<dbReference type="Proteomes" id="UP000078419">
    <property type="component" value="Unassembled WGS sequence"/>
</dbReference>
<feature type="region of interest" description="Disordered" evidence="1">
    <location>
        <begin position="57"/>
        <end position="130"/>
    </location>
</feature>